<protein>
    <submittedName>
        <fullName evidence="2">Uncharacterized protein</fullName>
    </submittedName>
</protein>
<organism evidence="2 3">
    <name type="scientific">Micromonospora tarensis</name>
    <dbReference type="NCBI Taxonomy" id="2806100"/>
    <lineage>
        <taxon>Bacteria</taxon>
        <taxon>Bacillati</taxon>
        <taxon>Actinomycetota</taxon>
        <taxon>Actinomycetes</taxon>
        <taxon>Micromonosporales</taxon>
        <taxon>Micromonosporaceae</taxon>
        <taxon>Micromonospora</taxon>
    </lineage>
</organism>
<sequence length="55" mass="6153">MWNPFRRRRRQLDQTSPTTASACVTPPGWNAPTLIPTTAPLLTPGQKTRTCGDMR</sequence>
<feature type="compositionally biased region" description="Basic residues" evidence="1">
    <location>
        <begin position="1"/>
        <end position="10"/>
    </location>
</feature>
<evidence type="ECO:0000313" key="2">
    <source>
        <dbReference type="EMBL" id="MBM0274157.1"/>
    </source>
</evidence>
<reference evidence="2 3" key="1">
    <citation type="submission" date="2021-01" db="EMBL/GenBank/DDBJ databases">
        <title>Draft genome sequence of Micromonospora sp. strain STR1s_6.</title>
        <authorList>
            <person name="Karlyshev A."/>
            <person name="Jawad R."/>
        </authorList>
    </citation>
    <scope>NUCLEOTIDE SEQUENCE [LARGE SCALE GENOMIC DNA]</scope>
    <source>
        <strain evidence="2 3">STR1S-6</strain>
    </source>
</reference>
<accession>A0ABS1Y9U9</accession>
<keyword evidence="3" id="KW-1185">Reference proteome</keyword>
<feature type="compositionally biased region" description="Polar residues" evidence="1">
    <location>
        <begin position="13"/>
        <end position="22"/>
    </location>
</feature>
<gene>
    <name evidence="2" type="ORF">JM949_01090</name>
</gene>
<proteinExistence type="predicted"/>
<dbReference type="EMBL" id="JAEVHL010000002">
    <property type="protein sequence ID" value="MBM0274157.1"/>
    <property type="molecule type" value="Genomic_DNA"/>
</dbReference>
<dbReference type="Proteomes" id="UP000622245">
    <property type="component" value="Unassembled WGS sequence"/>
</dbReference>
<dbReference type="RefSeq" id="WP_203146587.1">
    <property type="nucleotide sequence ID" value="NZ_JAEVHL010000002.1"/>
</dbReference>
<evidence type="ECO:0000256" key="1">
    <source>
        <dbReference type="SAM" id="MobiDB-lite"/>
    </source>
</evidence>
<name>A0ABS1Y9U9_9ACTN</name>
<evidence type="ECO:0000313" key="3">
    <source>
        <dbReference type="Proteomes" id="UP000622245"/>
    </source>
</evidence>
<feature type="region of interest" description="Disordered" evidence="1">
    <location>
        <begin position="1"/>
        <end position="55"/>
    </location>
</feature>
<comment type="caution">
    <text evidence="2">The sequence shown here is derived from an EMBL/GenBank/DDBJ whole genome shotgun (WGS) entry which is preliminary data.</text>
</comment>
<feature type="compositionally biased region" description="Low complexity" evidence="1">
    <location>
        <begin position="31"/>
        <end position="44"/>
    </location>
</feature>